<feature type="transmembrane region" description="Helical" evidence="2">
    <location>
        <begin position="619"/>
        <end position="637"/>
    </location>
</feature>
<dbReference type="SUPFAM" id="SSF54001">
    <property type="entry name" value="Cysteine proteinases"/>
    <property type="match status" value="1"/>
</dbReference>
<dbReference type="RefSeq" id="WP_327609180.1">
    <property type="nucleotide sequence ID" value="NZ_JARZFX010000017.1"/>
</dbReference>
<feature type="transmembrane region" description="Helical" evidence="2">
    <location>
        <begin position="142"/>
        <end position="162"/>
    </location>
</feature>
<keyword evidence="2" id="KW-0812">Transmembrane</keyword>
<keyword evidence="2" id="KW-1133">Transmembrane helix</keyword>
<dbReference type="Pfam" id="PF01841">
    <property type="entry name" value="Transglut_core"/>
    <property type="match status" value="1"/>
</dbReference>
<feature type="transmembrane region" description="Helical" evidence="2">
    <location>
        <begin position="115"/>
        <end position="135"/>
    </location>
</feature>
<feature type="domain" description="Transglutaminase-like" evidence="3">
    <location>
        <begin position="474"/>
        <end position="555"/>
    </location>
</feature>
<evidence type="ECO:0000313" key="5">
    <source>
        <dbReference type="Proteomes" id="UP001335737"/>
    </source>
</evidence>
<dbReference type="InterPro" id="IPR002931">
    <property type="entry name" value="Transglutaminase-like"/>
</dbReference>
<dbReference type="InterPro" id="IPR038765">
    <property type="entry name" value="Papain-like_cys_pep_sf"/>
</dbReference>
<comment type="caution">
    <text evidence="4">The sequence shown here is derived from an EMBL/GenBank/DDBJ whole genome shotgun (WGS) entry which is preliminary data.</text>
</comment>
<evidence type="ECO:0000256" key="2">
    <source>
        <dbReference type="SAM" id="Phobius"/>
    </source>
</evidence>
<dbReference type="InterPro" id="IPR052901">
    <property type="entry name" value="Bact_TGase-like"/>
</dbReference>
<gene>
    <name evidence="4" type="ORF">QGM71_19385</name>
</gene>
<dbReference type="InterPro" id="IPR025403">
    <property type="entry name" value="TgpA-like_C"/>
</dbReference>
<feature type="transmembrane region" description="Helical" evidence="2">
    <location>
        <begin position="69"/>
        <end position="90"/>
    </location>
</feature>
<dbReference type="SMART" id="SM00460">
    <property type="entry name" value="TGc"/>
    <property type="match status" value="1"/>
</dbReference>
<dbReference type="Proteomes" id="UP001335737">
    <property type="component" value="Unassembled WGS sequence"/>
</dbReference>
<dbReference type="Pfam" id="PF13559">
    <property type="entry name" value="DUF4129"/>
    <property type="match status" value="1"/>
</dbReference>
<dbReference type="Gene3D" id="3.10.620.30">
    <property type="match status" value="1"/>
</dbReference>
<proteinExistence type="predicted"/>
<keyword evidence="5" id="KW-1185">Reference proteome</keyword>
<reference evidence="4 5" key="1">
    <citation type="journal article" date="2024" name="Int. J. Syst. Evol. Microbiol.">
        <title>Virgibacillus tibetensis sp. nov., isolated from salt lake on the Tibetan Plateau of China.</title>
        <authorList>
            <person name="Phurbu D."/>
            <person name="Liu Z.-X."/>
            <person name="Wang R."/>
            <person name="Zheng Y.-Y."/>
            <person name="Liu H.-C."/>
            <person name="Zhou Y.-G."/>
            <person name="Yu Y.-J."/>
            <person name="Li A.-H."/>
        </authorList>
    </citation>
    <scope>NUCLEOTIDE SEQUENCE [LARGE SCALE GENOMIC DNA]</scope>
    <source>
        <strain evidence="4 5">C22-A2</strain>
    </source>
</reference>
<organism evidence="4 5">
    <name type="scientific">Virgibacillus tibetensis</name>
    <dbReference type="NCBI Taxonomy" id="3042313"/>
    <lineage>
        <taxon>Bacteria</taxon>
        <taxon>Bacillati</taxon>
        <taxon>Bacillota</taxon>
        <taxon>Bacilli</taxon>
        <taxon>Bacillales</taxon>
        <taxon>Bacillaceae</taxon>
        <taxon>Virgibacillus</taxon>
    </lineage>
</organism>
<accession>A0ABU6KK04</accession>
<feature type="transmembrane region" description="Helical" evidence="2">
    <location>
        <begin position="9"/>
        <end position="29"/>
    </location>
</feature>
<dbReference type="PANTHER" id="PTHR42736">
    <property type="entry name" value="PROTEIN-GLUTAMINE GAMMA-GLUTAMYLTRANSFERASE"/>
    <property type="match status" value="1"/>
</dbReference>
<evidence type="ECO:0000313" key="4">
    <source>
        <dbReference type="EMBL" id="MEC5425646.1"/>
    </source>
</evidence>
<keyword evidence="2" id="KW-0472">Membrane</keyword>
<dbReference type="PANTHER" id="PTHR42736:SF1">
    <property type="entry name" value="PROTEIN-GLUTAMINE GAMMA-GLUTAMYLTRANSFERASE"/>
    <property type="match status" value="1"/>
</dbReference>
<dbReference type="EMBL" id="JARZFX010000017">
    <property type="protein sequence ID" value="MEC5425646.1"/>
    <property type="molecule type" value="Genomic_DNA"/>
</dbReference>
<protein>
    <submittedName>
        <fullName evidence="4">TransglutaminaseTgpA domain-containing protein</fullName>
    </submittedName>
</protein>
<feature type="compositionally biased region" description="Acidic residues" evidence="1">
    <location>
        <begin position="589"/>
        <end position="599"/>
    </location>
</feature>
<feature type="transmembrane region" description="Helical" evidence="2">
    <location>
        <begin position="41"/>
        <end position="62"/>
    </location>
</feature>
<evidence type="ECO:0000259" key="3">
    <source>
        <dbReference type="SMART" id="SM00460"/>
    </source>
</evidence>
<feature type="transmembrane region" description="Helical" evidence="2">
    <location>
        <begin position="168"/>
        <end position="184"/>
    </location>
</feature>
<feature type="region of interest" description="Disordered" evidence="1">
    <location>
        <begin position="566"/>
        <end position="599"/>
    </location>
</feature>
<sequence length="738" mass="85201">MNRLNHNSSYLYTSILYICGFFLFLEWLYPIKDITDTSSLTVFLIYTLFCFFISMMQMKWWLSFLLKGFALLFILNGLFLEPAFMTSLWFDQLFIETSYNIQALFSQQWYNLTPLFRSVLFLLLIWLMSYLLHYWFVVMKRIFLFVLLTFIYLAVLDTFTIYDSAISIMRAFIISFIALGIANFMKELDKETIQFTWIKKTPVWILPLVTIVLFASLVGFAAPKFEPQWPDPVPFITSTAGNAGGSGIGNVRKVGYGEDDSRLGGSFVQDYTPVFEATVAAEHYWRIETKDVYTGKGWEASAKPDYQLQSDGSIALETFTDRVETKRLETMLRFNENTTAIEKLLYPYGIDQVYAAGGTYLLDYITEAIQTQVNNEVTSMESYTLAYEHPSFPINQLKEVNGDDPEEIVEQHTQLPSTLPDRIGELSEELTVAYDNRYDKARAIERYFGQNGYEYETTDVPVPSGDEDYVDQFLFDSKVGYCDNYSTSMVVMLRTLDIPARWVKGFTSGEMIAHDIAGGESETSFDVYEVTNANAHSWVEVYFPEIGWVPFEPTQGFTNLSDFHVEEENSETATSEEQDDILESPQDVEGPEQPEELLEEEEAETVMAGTDTDSFNFKWWYVPAGIALLALLAFVVYKMRLRLQTAALEMKLKNKRDAKTYQEAYHHLIKVLSHYGFKKEPDQTLREFSKRIDARYATNEMGQLTAHFEQILYKNEASDRKTQELTQLWKDLIKRIMG</sequence>
<name>A0ABU6KK04_9BACI</name>
<feature type="transmembrane region" description="Helical" evidence="2">
    <location>
        <begin position="204"/>
        <end position="222"/>
    </location>
</feature>
<feature type="compositionally biased region" description="Acidic residues" evidence="1">
    <location>
        <begin position="568"/>
        <end position="582"/>
    </location>
</feature>
<evidence type="ECO:0000256" key="1">
    <source>
        <dbReference type="SAM" id="MobiDB-lite"/>
    </source>
</evidence>